<dbReference type="PANTHER" id="PTHR43215:SF14">
    <property type="entry name" value="RADIAL SPOKE HEAD 1 HOMOLOG"/>
    <property type="match status" value="1"/>
</dbReference>
<protein>
    <recommendedName>
        <fullName evidence="5">MORN repeat protein</fullName>
    </recommendedName>
</protein>
<dbReference type="Proteomes" id="UP000000600">
    <property type="component" value="Unassembled WGS sequence"/>
</dbReference>
<dbReference type="KEGG" id="ptm:GSPATT00002075001"/>
<keyword evidence="4" id="KW-1185">Reference proteome</keyword>
<dbReference type="RefSeq" id="XP_001449344.1">
    <property type="nucleotide sequence ID" value="XM_001449307.1"/>
</dbReference>
<dbReference type="OMA" id="RWIDSHQ"/>
<name>A0DFY0_PARTE</name>
<sequence>MFFSFRYLIIQVSSQLECFQYQSKNNGHISSILNSSKLIRCIIEQQVDIVESYKNMGNRQAQEEEIDDNRFNAIQRGLLKIQSGFQVFRNQQDEKKIKKLDEIDRPKNATLCPEFYDMIADEYRIQFDKKTVKKKFKRYPPFRLENGDIYEGCWIHGKKHGLGILLQQSGTIIQGDWQNDALLDGRIIYPNGDIQVGNQYTYANGIIFIGDEDYGIEKHPDGSIYTGEFHNGHKHGRGQFIYSDGSVYSGDFVEDLYSGYGELKYYNKVVYEGQWFNGQMHGLGRLKWPDGREYEGEFKYGLKNGPGKMKYSDKSEFHGIFENGLKVGKGRWIDSHQQLQEREIENGHMLDPQLKPPPSLQQQND</sequence>
<feature type="region of interest" description="Disordered" evidence="2">
    <location>
        <begin position="344"/>
        <end position="365"/>
    </location>
</feature>
<dbReference type="InParanoid" id="A0DFY0"/>
<dbReference type="eggNOG" id="KOG0229">
    <property type="taxonomic scope" value="Eukaryota"/>
</dbReference>
<reference evidence="3 4" key="1">
    <citation type="journal article" date="2006" name="Nature">
        <title>Global trends of whole-genome duplications revealed by the ciliate Paramecium tetraurelia.</title>
        <authorList>
            <consortium name="Genoscope"/>
            <person name="Aury J.-M."/>
            <person name="Jaillon O."/>
            <person name="Duret L."/>
            <person name="Noel B."/>
            <person name="Jubin C."/>
            <person name="Porcel B.M."/>
            <person name="Segurens B."/>
            <person name="Daubin V."/>
            <person name="Anthouard V."/>
            <person name="Aiach N."/>
            <person name="Arnaiz O."/>
            <person name="Billaut A."/>
            <person name="Beisson J."/>
            <person name="Blanc I."/>
            <person name="Bouhouche K."/>
            <person name="Camara F."/>
            <person name="Duharcourt S."/>
            <person name="Guigo R."/>
            <person name="Gogendeau D."/>
            <person name="Katinka M."/>
            <person name="Keller A.-M."/>
            <person name="Kissmehl R."/>
            <person name="Klotz C."/>
            <person name="Koll F."/>
            <person name="Le Moue A."/>
            <person name="Lepere C."/>
            <person name="Malinsky S."/>
            <person name="Nowacki M."/>
            <person name="Nowak J.K."/>
            <person name="Plattner H."/>
            <person name="Poulain J."/>
            <person name="Ruiz F."/>
            <person name="Serrano V."/>
            <person name="Zagulski M."/>
            <person name="Dessen P."/>
            <person name="Betermier M."/>
            <person name="Weissenbach J."/>
            <person name="Scarpelli C."/>
            <person name="Schachter V."/>
            <person name="Sperling L."/>
            <person name="Meyer E."/>
            <person name="Cohen J."/>
            <person name="Wincker P."/>
        </authorList>
    </citation>
    <scope>NUCLEOTIDE SEQUENCE [LARGE SCALE GENOMIC DNA]</scope>
    <source>
        <strain evidence="3 4">Stock d4-2</strain>
    </source>
</reference>
<dbReference type="SMART" id="SM00698">
    <property type="entry name" value="MORN"/>
    <property type="match status" value="5"/>
</dbReference>
<dbReference type="GeneID" id="5035128"/>
<dbReference type="Gene3D" id="2.20.110.10">
    <property type="entry name" value="Histone H3 K4-specific methyltransferase SET7/9 N-terminal domain"/>
    <property type="match status" value="3"/>
</dbReference>
<dbReference type="SUPFAM" id="SSF82185">
    <property type="entry name" value="Histone H3 K4-specific methyltransferase SET7/9 N-terminal domain"/>
    <property type="match status" value="2"/>
</dbReference>
<dbReference type="EMBL" id="CT868429">
    <property type="protein sequence ID" value="CAK81947.1"/>
    <property type="molecule type" value="Genomic_DNA"/>
</dbReference>
<dbReference type="AlphaFoldDB" id="A0DFY0"/>
<dbReference type="Pfam" id="PF02493">
    <property type="entry name" value="MORN"/>
    <property type="match status" value="6"/>
</dbReference>
<evidence type="ECO:0000313" key="4">
    <source>
        <dbReference type="Proteomes" id="UP000000600"/>
    </source>
</evidence>
<gene>
    <name evidence="3" type="ORF">GSPATT00002075001</name>
</gene>
<evidence type="ECO:0000256" key="2">
    <source>
        <dbReference type="SAM" id="MobiDB-lite"/>
    </source>
</evidence>
<dbReference type="OrthoDB" id="300500at2759"/>
<dbReference type="STRING" id="5888.A0DFY0"/>
<organism evidence="3 4">
    <name type="scientific">Paramecium tetraurelia</name>
    <dbReference type="NCBI Taxonomy" id="5888"/>
    <lineage>
        <taxon>Eukaryota</taxon>
        <taxon>Sar</taxon>
        <taxon>Alveolata</taxon>
        <taxon>Ciliophora</taxon>
        <taxon>Intramacronucleata</taxon>
        <taxon>Oligohymenophorea</taxon>
        <taxon>Peniculida</taxon>
        <taxon>Parameciidae</taxon>
        <taxon>Paramecium</taxon>
    </lineage>
</organism>
<evidence type="ECO:0000256" key="1">
    <source>
        <dbReference type="ARBA" id="ARBA00022737"/>
    </source>
</evidence>
<dbReference type="PANTHER" id="PTHR43215">
    <property type="entry name" value="RADIAL SPOKE HEAD 1 HOMOLOG"/>
    <property type="match status" value="1"/>
</dbReference>
<evidence type="ECO:0000313" key="3">
    <source>
        <dbReference type="EMBL" id="CAK81947.1"/>
    </source>
</evidence>
<keyword evidence="1" id="KW-0677">Repeat</keyword>
<evidence type="ECO:0008006" key="5">
    <source>
        <dbReference type="Google" id="ProtNLM"/>
    </source>
</evidence>
<proteinExistence type="predicted"/>
<dbReference type="HOGENOM" id="CLU_032017_1_3_1"/>
<dbReference type="InterPro" id="IPR003409">
    <property type="entry name" value="MORN"/>
</dbReference>
<accession>A0DFY0</accession>